<reference evidence="2" key="1">
    <citation type="submission" date="2022-03" db="EMBL/GenBank/DDBJ databases">
        <authorList>
            <person name="Lindestad O."/>
        </authorList>
    </citation>
    <scope>NUCLEOTIDE SEQUENCE</scope>
</reference>
<sequence>MSRILASKPPFVLPGLTPPPYPLLRTASHQHRPIAAEFEEPVETKYPNSESSTRSVRQKRRECSRCHHLQKKCYRLGLQLHDIKKLLSSNSFISGIRSSEYENKCWVSGI</sequence>
<feature type="region of interest" description="Disordered" evidence="1">
    <location>
        <begin position="39"/>
        <end position="58"/>
    </location>
</feature>
<feature type="compositionally biased region" description="Polar residues" evidence="1">
    <location>
        <begin position="46"/>
        <end position="55"/>
    </location>
</feature>
<evidence type="ECO:0000313" key="2">
    <source>
        <dbReference type="EMBL" id="CAH2268031.1"/>
    </source>
</evidence>
<evidence type="ECO:0000313" key="3">
    <source>
        <dbReference type="Proteomes" id="UP000838756"/>
    </source>
</evidence>
<accession>A0A8S4SP04</accession>
<organism evidence="2 3">
    <name type="scientific">Pararge aegeria aegeria</name>
    <dbReference type="NCBI Taxonomy" id="348720"/>
    <lineage>
        <taxon>Eukaryota</taxon>
        <taxon>Metazoa</taxon>
        <taxon>Ecdysozoa</taxon>
        <taxon>Arthropoda</taxon>
        <taxon>Hexapoda</taxon>
        <taxon>Insecta</taxon>
        <taxon>Pterygota</taxon>
        <taxon>Neoptera</taxon>
        <taxon>Endopterygota</taxon>
        <taxon>Lepidoptera</taxon>
        <taxon>Glossata</taxon>
        <taxon>Ditrysia</taxon>
        <taxon>Papilionoidea</taxon>
        <taxon>Nymphalidae</taxon>
        <taxon>Satyrinae</taxon>
        <taxon>Satyrini</taxon>
        <taxon>Parargina</taxon>
        <taxon>Pararge</taxon>
    </lineage>
</organism>
<dbReference type="Proteomes" id="UP000838756">
    <property type="component" value="Unassembled WGS sequence"/>
</dbReference>
<gene>
    <name evidence="2" type="primary">jg10219</name>
    <name evidence="2" type="ORF">PAEG_LOCUS26485</name>
</gene>
<evidence type="ECO:0000256" key="1">
    <source>
        <dbReference type="SAM" id="MobiDB-lite"/>
    </source>
</evidence>
<dbReference type="AlphaFoldDB" id="A0A8S4SP04"/>
<comment type="caution">
    <text evidence="2">The sequence shown here is derived from an EMBL/GenBank/DDBJ whole genome shotgun (WGS) entry which is preliminary data.</text>
</comment>
<protein>
    <submittedName>
        <fullName evidence="2">Jg10219 protein</fullName>
    </submittedName>
</protein>
<keyword evidence="3" id="KW-1185">Reference proteome</keyword>
<dbReference type="EMBL" id="CAKXAJ010026413">
    <property type="protein sequence ID" value="CAH2268031.1"/>
    <property type="molecule type" value="Genomic_DNA"/>
</dbReference>
<name>A0A8S4SP04_9NEOP</name>
<proteinExistence type="predicted"/>